<evidence type="ECO:0000313" key="9">
    <source>
        <dbReference type="Proteomes" id="UP000887540"/>
    </source>
</evidence>
<evidence type="ECO:0000256" key="8">
    <source>
        <dbReference type="ARBA" id="ARBA00035359"/>
    </source>
</evidence>
<dbReference type="Gene3D" id="2.30.30.790">
    <property type="match status" value="1"/>
</dbReference>
<keyword evidence="4" id="KW-0689">Ribosomal protein</keyword>
<evidence type="ECO:0000256" key="7">
    <source>
        <dbReference type="ARBA" id="ARBA00035288"/>
    </source>
</evidence>
<comment type="similarity">
    <text evidence="2">Belongs to the bacterial ribosomal protein bL19 family.</text>
</comment>
<protein>
    <recommendedName>
        <fullName evidence="7">Large ribosomal subunit protein bL19m</fullName>
    </recommendedName>
    <alternativeName>
        <fullName evidence="8">39S ribosomal protein L19, mitochondrial</fullName>
    </alternativeName>
</protein>
<evidence type="ECO:0000256" key="5">
    <source>
        <dbReference type="ARBA" id="ARBA00023128"/>
    </source>
</evidence>
<dbReference type="WBParaSite" id="ACRNAN_Path_338.g1304.t1">
    <property type="protein sequence ID" value="ACRNAN_Path_338.g1304.t1"/>
    <property type="gene ID" value="ACRNAN_Path_338.g1304"/>
</dbReference>
<keyword evidence="5" id="KW-0496">Mitochondrion</keyword>
<dbReference type="GO" id="GO:0005762">
    <property type="term" value="C:mitochondrial large ribosomal subunit"/>
    <property type="evidence" value="ECO:0007669"/>
    <property type="project" value="TreeGrafter"/>
</dbReference>
<dbReference type="InterPro" id="IPR001857">
    <property type="entry name" value="Ribosomal_bL19"/>
</dbReference>
<dbReference type="AlphaFoldDB" id="A0A914C5E2"/>
<evidence type="ECO:0000256" key="1">
    <source>
        <dbReference type="ARBA" id="ARBA00004173"/>
    </source>
</evidence>
<evidence type="ECO:0000256" key="6">
    <source>
        <dbReference type="ARBA" id="ARBA00023274"/>
    </source>
</evidence>
<evidence type="ECO:0000256" key="4">
    <source>
        <dbReference type="ARBA" id="ARBA00022980"/>
    </source>
</evidence>
<evidence type="ECO:0000256" key="3">
    <source>
        <dbReference type="ARBA" id="ARBA00022946"/>
    </source>
</evidence>
<accession>A0A914C5E2</accession>
<dbReference type="Proteomes" id="UP000887540">
    <property type="component" value="Unplaced"/>
</dbReference>
<dbReference type="PANTHER" id="PTHR15680">
    <property type="entry name" value="RIBOSOMAL PROTEIN L19"/>
    <property type="match status" value="1"/>
</dbReference>
<dbReference type="SUPFAM" id="SSF50104">
    <property type="entry name" value="Translation proteins SH3-like domain"/>
    <property type="match status" value="1"/>
</dbReference>
<keyword evidence="3" id="KW-0809">Transit peptide</keyword>
<dbReference type="GO" id="GO:0006412">
    <property type="term" value="P:translation"/>
    <property type="evidence" value="ECO:0007669"/>
    <property type="project" value="InterPro"/>
</dbReference>
<keyword evidence="6" id="KW-0687">Ribonucleoprotein</keyword>
<name>A0A914C5E2_9BILA</name>
<dbReference type="PANTHER" id="PTHR15680:SF9">
    <property type="entry name" value="LARGE RIBOSOMAL SUBUNIT PROTEIN BL19M"/>
    <property type="match status" value="1"/>
</dbReference>
<dbReference type="GO" id="GO:0003735">
    <property type="term" value="F:structural constituent of ribosome"/>
    <property type="evidence" value="ECO:0007669"/>
    <property type="project" value="InterPro"/>
</dbReference>
<dbReference type="Pfam" id="PF01245">
    <property type="entry name" value="Ribosomal_L19"/>
    <property type="match status" value="1"/>
</dbReference>
<keyword evidence="9" id="KW-1185">Reference proteome</keyword>
<dbReference type="InterPro" id="IPR008991">
    <property type="entry name" value="Translation_prot_SH3-like_sf"/>
</dbReference>
<proteinExistence type="inferred from homology"/>
<sequence length="322" mass="38284">MLRLVRVPPGLASCSRSYSFDATPKQETENKVVPQVTDKKNSQIVESKLKPKELWKRITPLEEFSLAYPDFLQSTVWNRRNPLYEELVRADMMERRIILDIPEFYVGSIVAVTLADKYLDSKKRRFLGICIHREKQMLHHTFTLRNIINGLGVEIMYDLYSPDIQKIEVIRLERRLDNDLSYLVDAQQQYSTFDMNMEALQSPLGKPVHINPIKVIMKPPPWTRRWELYNIKGIDEKSVWGQVLPFHKKKFIQYTKDTSYEYYDLIKHYREDGQEREHEMKVMAEMLSFEAEKEKLGVRAKRRILRANSKTHHHKWSIDEKI</sequence>
<evidence type="ECO:0000256" key="2">
    <source>
        <dbReference type="ARBA" id="ARBA00005781"/>
    </source>
</evidence>
<evidence type="ECO:0000313" key="10">
    <source>
        <dbReference type="WBParaSite" id="ACRNAN_Path_338.g1304.t1"/>
    </source>
</evidence>
<dbReference type="InterPro" id="IPR038657">
    <property type="entry name" value="Ribosomal_bL19_sf"/>
</dbReference>
<dbReference type="FunFam" id="2.30.30.790:FF:000002">
    <property type="entry name" value="39S ribosomal protein L19, mitochondrial"/>
    <property type="match status" value="1"/>
</dbReference>
<reference evidence="10" key="1">
    <citation type="submission" date="2022-11" db="UniProtKB">
        <authorList>
            <consortium name="WormBaseParasite"/>
        </authorList>
    </citation>
    <scope>IDENTIFICATION</scope>
</reference>
<organism evidence="9 10">
    <name type="scientific">Acrobeloides nanus</name>
    <dbReference type="NCBI Taxonomy" id="290746"/>
    <lineage>
        <taxon>Eukaryota</taxon>
        <taxon>Metazoa</taxon>
        <taxon>Ecdysozoa</taxon>
        <taxon>Nematoda</taxon>
        <taxon>Chromadorea</taxon>
        <taxon>Rhabditida</taxon>
        <taxon>Tylenchina</taxon>
        <taxon>Cephalobomorpha</taxon>
        <taxon>Cephaloboidea</taxon>
        <taxon>Cephalobidae</taxon>
        <taxon>Acrobeloides</taxon>
    </lineage>
</organism>
<comment type="subcellular location">
    <subcellularLocation>
        <location evidence="1">Mitochondrion</location>
    </subcellularLocation>
</comment>